<feature type="compositionally biased region" description="Polar residues" evidence="1">
    <location>
        <begin position="8"/>
        <end position="19"/>
    </location>
</feature>
<feature type="compositionally biased region" description="Acidic residues" evidence="1">
    <location>
        <begin position="73"/>
        <end position="87"/>
    </location>
</feature>
<keyword evidence="3" id="KW-1185">Reference proteome</keyword>
<protein>
    <submittedName>
        <fullName evidence="2">Uncharacterized protein</fullName>
    </submittedName>
</protein>
<evidence type="ECO:0000313" key="3">
    <source>
        <dbReference type="Proteomes" id="UP000765509"/>
    </source>
</evidence>
<evidence type="ECO:0000256" key="1">
    <source>
        <dbReference type="SAM" id="MobiDB-lite"/>
    </source>
</evidence>
<name>A0A9Q3GBW2_9BASI</name>
<feature type="compositionally biased region" description="Polar residues" evidence="1">
    <location>
        <begin position="96"/>
        <end position="121"/>
    </location>
</feature>
<sequence>MLLESSKQKISNSRTQVVLTPTPRAPLDGTPADPQLRAQLDRGSRRSNPFSGVVGSFTGISRTTLKGHRKDDAEVEENSVDEEDYDCTEASPALTRASQGTGSPTLAQSNNTVSYKSEASL</sequence>
<evidence type="ECO:0000313" key="2">
    <source>
        <dbReference type="EMBL" id="MBW0461096.1"/>
    </source>
</evidence>
<feature type="region of interest" description="Disordered" evidence="1">
    <location>
        <begin position="1"/>
        <end position="121"/>
    </location>
</feature>
<reference evidence="2" key="1">
    <citation type="submission" date="2021-03" db="EMBL/GenBank/DDBJ databases">
        <title>Draft genome sequence of rust myrtle Austropuccinia psidii MF-1, a brazilian biotype.</title>
        <authorList>
            <person name="Quecine M.C."/>
            <person name="Pachon D.M.R."/>
            <person name="Bonatelli M.L."/>
            <person name="Correr F.H."/>
            <person name="Franceschini L.M."/>
            <person name="Leite T.F."/>
            <person name="Margarido G.R.A."/>
            <person name="Almeida C.A."/>
            <person name="Ferrarezi J.A."/>
            <person name="Labate C.A."/>
        </authorList>
    </citation>
    <scope>NUCLEOTIDE SEQUENCE</scope>
    <source>
        <strain evidence="2">MF-1</strain>
    </source>
</reference>
<dbReference type="Proteomes" id="UP000765509">
    <property type="component" value="Unassembled WGS sequence"/>
</dbReference>
<proteinExistence type="predicted"/>
<dbReference type="EMBL" id="AVOT02000104">
    <property type="protein sequence ID" value="MBW0461096.1"/>
    <property type="molecule type" value="Genomic_DNA"/>
</dbReference>
<accession>A0A9Q3GBW2</accession>
<dbReference type="AlphaFoldDB" id="A0A9Q3GBW2"/>
<gene>
    <name evidence="2" type="ORF">O181_000811</name>
</gene>
<comment type="caution">
    <text evidence="2">The sequence shown here is derived from an EMBL/GenBank/DDBJ whole genome shotgun (WGS) entry which is preliminary data.</text>
</comment>
<organism evidence="2 3">
    <name type="scientific">Austropuccinia psidii MF-1</name>
    <dbReference type="NCBI Taxonomy" id="1389203"/>
    <lineage>
        <taxon>Eukaryota</taxon>
        <taxon>Fungi</taxon>
        <taxon>Dikarya</taxon>
        <taxon>Basidiomycota</taxon>
        <taxon>Pucciniomycotina</taxon>
        <taxon>Pucciniomycetes</taxon>
        <taxon>Pucciniales</taxon>
        <taxon>Sphaerophragmiaceae</taxon>
        <taxon>Austropuccinia</taxon>
    </lineage>
</organism>